<dbReference type="Pfam" id="PF23639">
    <property type="entry name" value="DUF7146"/>
    <property type="match status" value="1"/>
</dbReference>
<dbReference type="InterPro" id="IPR006171">
    <property type="entry name" value="TOPRIM_dom"/>
</dbReference>
<evidence type="ECO:0000313" key="4">
    <source>
        <dbReference type="Proteomes" id="UP000305709"/>
    </source>
</evidence>
<evidence type="ECO:0000259" key="2">
    <source>
        <dbReference type="Pfam" id="PF23639"/>
    </source>
</evidence>
<dbReference type="InterPro" id="IPR055570">
    <property type="entry name" value="DUF7146"/>
</dbReference>
<dbReference type="Proteomes" id="UP000305709">
    <property type="component" value="Unassembled WGS sequence"/>
</dbReference>
<name>A0A5C4N7P4_9RHOB</name>
<gene>
    <name evidence="3" type="ORF">FHG71_22985</name>
</gene>
<sequence length="144" mass="14821">MAVHRTYLRADGSGKANVEPAKAMLGGTAGGAVRLSNRAGQLVVAEGIETALSLASGLLSAPASVWAALSTSGMRSLRLPLAPGRLAIAPDGDEAGHAAARALAERAHALGWWVDLLPAPQGWDWNDVLTAQAPQHARMMATVL</sequence>
<feature type="domain" description="Toprim" evidence="1">
    <location>
        <begin position="42"/>
        <end position="132"/>
    </location>
</feature>
<feature type="domain" description="DUF7146" evidence="2">
    <location>
        <begin position="1"/>
        <end position="35"/>
    </location>
</feature>
<comment type="caution">
    <text evidence="3">The sequence shown here is derived from an EMBL/GenBank/DDBJ whole genome shotgun (WGS) entry which is preliminary data.</text>
</comment>
<dbReference type="SUPFAM" id="SSF56731">
    <property type="entry name" value="DNA primase core"/>
    <property type="match status" value="1"/>
</dbReference>
<proteinExistence type="predicted"/>
<dbReference type="Pfam" id="PF13362">
    <property type="entry name" value="Toprim_3"/>
    <property type="match status" value="1"/>
</dbReference>
<dbReference type="AlphaFoldDB" id="A0A5C4N7P4"/>
<reference evidence="3 4" key="1">
    <citation type="submission" date="2019-06" db="EMBL/GenBank/DDBJ databases">
        <authorList>
            <person name="Jiang L."/>
        </authorList>
    </citation>
    <scope>NUCLEOTIDE SEQUENCE [LARGE SCALE GENOMIC DNA]</scope>
    <source>
        <strain evidence="3 4">YIM 48858</strain>
    </source>
</reference>
<evidence type="ECO:0000259" key="1">
    <source>
        <dbReference type="Pfam" id="PF13362"/>
    </source>
</evidence>
<evidence type="ECO:0000313" key="3">
    <source>
        <dbReference type="EMBL" id="TNC59268.1"/>
    </source>
</evidence>
<protein>
    <submittedName>
        <fullName evidence="3">Uncharacterized protein</fullName>
    </submittedName>
</protein>
<dbReference type="OrthoDB" id="9811157at2"/>
<accession>A0A5C4N7P4</accession>
<dbReference type="EMBL" id="VDFV01000118">
    <property type="protein sequence ID" value="TNC59268.1"/>
    <property type="molecule type" value="Genomic_DNA"/>
</dbReference>
<keyword evidence="4" id="KW-1185">Reference proteome</keyword>
<organism evidence="3 4">
    <name type="scientific">Rubellimicrobium roseum</name>
    <dbReference type="NCBI Taxonomy" id="687525"/>
    <lineage>
        <taxon>Bacteria</taxon>
        <taxon>Pseudomonadati</taxon>
        <taxon>Pseudomonadota</taxon>
        <taxon>Alphaproteobacteria</taxon>
        <taxon>Rhodobacterales</taxon>
        <taxon>Roseobacteraceae</taxon>
        <taxon>Rubellimicrobium</taxon>
    </lineage>
</organism>
<dbReference type="Gene3D" id="3.40.1360.10">
    <property type="match status" value="1"/>
</dbReference>